<accession>A0A3M0IK66</accession>
<name>A0A3M0IK66_9ACTN</name>
<comment type="caution">
    <text evidence="1">The sequence shown here is derived from an EMBL/GenBank/DDBJ whole genome shotgun (WGS) entry which is preliminary data.</text>
</comment>
<evidence type="ECO:0008006" key="3">
    <source>
        <dbReference type="Google" id="ProtNLM"/>
    </source>
</evidence>
<dbReference type="EMBL" id="PENI01000023">
    <property type="protein sequence ID" value="RMB82386.1"/>
    <property type="molecule type" value="Genomic_DNA"/>
</dbReference>
<dbReference type="AlphaFoldDB" id="A0A3M0IK66"/>
<dbReference type="Proteomes" id="UP000270471">
    <property type="component" value="Unassembled WGS sequence"/>
</dbReference>
<sequence>MYRGIGDSHVLTNVAVWENLTCLRNAFMTEKFQSTLAHYPDGAAAYPVIMRKQAVPAVCVG</sequence>
<gene>
    <name evidence="1" type="ORF">CTZ28_30115</name>
</gene>
<proteinExistence type="predicted"/>
<protein>
    <recommendedName>
        <fullName evidence="3">ABM domain-containing protein</fullName>
    </recommendedName>
</protein>
<organism evidence="1 2">
    <name type="scientific">Streptomyces shenzhenensis</name>
    <dbReference type="NCBI Taxonomy" id="943815"/>
    <lineage>
        <taxon>Bacteria</taxon>
        <taxon>Bacillati</taxon>
        <taxon>Actinomycetota</taxon>
        <taxon>Actinomycetes</taxon>
        <taxon>Kitasatosporales</taxon>
        <taxon>Streptomycetaceae</taxon>
        <taxon>Streptomyces</taxon>
    </lineage>
</organism>
<keyword evidence="2" id="KW-1185">Reference proteome</keyword>
<reference evidence="1 2" key="1">
    <citation type="submission" date="2017-11" db="EMBL/GenBank/DDBJ databases">
        <title>Draft genome of actinobacteria isolated from guarana (Paullinia cupana (Mart.) Ducke.</title>
        <authorList>
            <person name="Siqueira K.A."/>
            <person name="Liotti R.G."/>
            <person name="Mendes T.A.O."/>
            <person name="Soares M.A."/>
        </authorList>
    </citation>
    <scope>NUCLEOTIDE SEQUENCE [LARGE SCALE GENOMIC DNA]</scope>
    <source>
        <strain evidence="1 2">193</strain>
    </source>
</reference>
<evidence type="ECO:0000313" key="1">
    <source>
        <dbReference type="EMBL" id="RMB82386.1"/>
    </source>
</evidence>
<evidence type="ECO:0000313" key="2">
    <source>
        <dbReference type="Proteomes" id="UP000270471"/>
    </source>
</evidence>